<dbReference type="EMBL" id="AJYB01000014">
    <property type="protein sequence ID" value="EIM07584.1"/>
    <property type="molecule type" value="Genomic_DNA"/>
</dbReference>
<dbReference type="Proteomes" id="UP000004725">
    <property type="component" value="Unassembled WGS sequence"/>
</dbReference>
<reference evidence="1" key="3">
    <citation type="submission" date="2016-10" db="EMBL/GenBank/DDBJ databases">
        <authorList>
            <person name="See-Too W.S."/>
        </authorList>
    </citation>
    <scope>NUCLEOTIDE SEQUENCE</scope>
    <source>
        <strain evidence="1">DSM 14505</strain>
    </source>
</reference>
<evidence type="ECO:0000313" key="2">
    <source>
        <dbReference type="EMBL" id="EIM07584.1"/>
    </source>
</evidence>
<sequence>MNNKTALLAGASGLVGNELLHILLDSPYYSRVKILVRRPLDMAHEKLEQVVTDFDKLDHYAHHFDVDDVFCCLGTTIKKAGSQDAFKKVDYEYPLKMAEMAKLQQVKKFLIITALGADAESKVFYSRTKGQLQVRLKKTRLTALHVFQPSLLLGERQEFRLGEKAATVLSPIISKLLQGKMKKYKPVEARDVALAMYEVAQIERTGNYTYPSDRIEIISAQSADR</sequence>
<dbReference type="InterPro" id="IPR036291">
    <property type="entry name" value="NAD(P)-bd_dom_sf"/>
</dbReference>
<dbReference type="PANTHER" id="PTHR14097">
    <property type="entry name" value="OXIDOREDUCTASE HTATIP2"/>
    <property type="match status" value="1"/>
</dbReference>
<dbReference type="InterPro" id="IPR014843">
    <property type="entry name" value="Him1/Fmp52"/>
</dbReference>
<dbReference type="KEGG" id="pana:BBH88_05625"/>
<accession>A0A1C7DEE5</accession>
<dbReference type="eggNOG" id="COG0702">
    <property type="taxonomic scope" value="Bacteria"/>
</dbReference>
<proteinExistence type="predicted"/>
<reference evidence="2 3" key="1">
    <citation type="journal article" date="2012" name="J. Bacteriol.">
        <title>Genome Sequence of the Antarctic Psychrophile Bacterium Planococcus antarcticus DSM 14505.</title>
        <authorList>
            <person name="Margolles A."/>
            <person name="Gueimonde M."/>
            <person name="Sanchez B."/>
        </authorList>
    </citation>
    <scope>NUCLEOTIDE SEQUENCE [LARGE SCALE GENOMIC DNA]</scope>
    <source>
        <strain evidence="2 3">DSM 14505</strain>
    </source>
</reference>
<dbReference type="AlphaFoldDB" id="A0A1C7DEE5"/>
<dbReference type="OrthoDB" id="9798632at2"/>
<dbReference type="CDD" id="cd05250">
    <property type="entry name" value="CC3_like_SDR_a"/>
    <property type="match status" value="1"/>
</dbReference>
<evidence type="ECO:0000313" key="3">
    <source>
        <dbReference type="Proteomes" id="UP000004725"/>
    </source>
</evidence>
<dbReference type="SUPFAM" id="SSF51735">
    <property type="entry name" value="NAD(P)-binding Rossmann-fold domains"/>
    <property type="match status" value="1"/>
</dbReference>
<dbReference type="Proteomes" id="UP000092661">
    <property type="component" value="Chromosome"/>
</dbReference>
<evidence type="ECO:0000313" key="4">
    <source>
        <dbReference type="Proteomes" id="UP000092661"/>
    </source>
</evidence>
<dbReference type="Gene3D" id="3.40.50.720">
    <property type="entry name" value="NAD(P)-binding Rossmann-like Domain"/>
    <property type="match status" value="1"/>
</dbReference>
<dbReference type="PANTHER" id="PTHR14097:SF7">
    <property type="entry name" value="OXIDOREDUCTASE HTATIP2"/>
    <property type="match status" value="1"/>
</dbReference>
<reference evidence="4" key="2">
    <citation type="submission" date="2016-07" db="EMBL/GenBank/DDBJ databases">
        <authorList>
            <person name="See-Too W.S."/>
        </authorList>
    </citation>
    <scope>NUCLEOTIDE SEQUENCE [LARGE SCALE GENOMIC DNA]</scope>
    <source>
        <strain evidence="4">DSM 14505</strain>
    </source>
</reference>
<keyword evidence="4" id="KW-1185">Reference proteome</keyword>
<organism evidence="2 3">
    <name type="scientific">Planococcus antarcticus DSM 14505</name>
    <dbReference type="NCBI Taxonomy" id="1185653"/>
    <lineage>
        <taxon>Bacteria</taxon>
        <taxon>Bacillati</taxon>
        <taxon>Bacillota</taxon>
        <taxon>Bacilli</taxon>
        <taxon>Bacillales</taxon>
        <taxon>Caryophanaceae</taxon>
        <taxon>Planococcus</taxon>
    </lineage>
</organism>
<evidence type="ECO:0000313" key="1">
    <source>
        <dbReference type="EMBL" id="ANU09815.1"/>
    </source>
</evidence>
<name>A0A1C7DEE5_9BACL</name>
<dbReference type="EMBL" id="CP016534">
    <property type="protein sequence ID" value="ANU09815.1"/>
    <property type="molecule type" value="Genomic_DNA"/>
</dbReference>
<dbReference type="RefSeq" id="WP_006829052.1">
    <property type="nucleotide sequence ID" value="NZ_AJYB01000014.1"/>
</dbReference>
<gene>
    <name evidence="2" type="ORF">A1A1_05222</name>
    <name evidence="1" type="ORF">BBH88_05625</name>
</gene>
<dbReference type="Pfam" id="PF08732">
    <property type="entry name" value="HIM1"/>
    <property type="match status" value="1"/>
</dbReference>
<protein>
    <submittedName>
        <fullName evidence="2">Oxidoreductase</fullName>
    </submittedName>
</protein>